<dbReference type="SMART" id="SM01008">
    <property type="entry name" value="Ald_Xan_dh_C"/>
    <property type="match status" value="1"/>
</dbReference>
<sequence length="1053" mass="109447">MTAAVCTGLRRPRTAQEALVMAAEPDARYVAGGTALQLEWARGEPMPTRLIDLGGLPGMRGVSKDGAMLRIGALTPLADLLRHAGVRESLPLLAAAVRTTAGPAVRTLATIGGNVSGGTGCLIPALLALDAQARVVSEAGRSTMPLASFLGRAPREQALLEALLVPITQPGARWTWRKIGLRAAFTPGVISVAGLLSFHDGRVVAARLAVGSGVVVPTRLPETEAMMAGARADAIDWAALHRLLVGTIDAPADVFRSARYRKISAANAFVHGLGGELAGGVQAVMRQHSLTDVRPPAGEIRLARDMAGDRWHVRPDGPPKIAGRLEYLTDRREPGMLVARIKRAGVPHARIVSIDTAAAEALPGVAAVVTHNDIPGLNAFGIVMQDQPALCFDKVRHVGDPVAAVAAIDAETAARALDLIEVVYEPLPLVDEPAAALAPGAPLVHATGNLRTDLGLTRGDVDAGFRAAAHVVEDVYVTPRQMHGFMETEGGYAKVEQDGTLFVAVGGQHGGRDRMQLARILARPEETIRVVTSPTGGAFGGKDELSVQPALALLALKTGKPVRIHLDRAESVVVGQKRNPMTIRMRTGCDADGRLVAQEVEVLADAGAYASLGPGVLETALEHACGPYLVDNVRTRGRLAYTNNGVCGAFRGFGANQMTFAVECQMDRLAAACGLDAFAIRARNMRRPGMKGYLGQTVSGSERLDEMLAAAMADPLWGEPRGLSADGSECLGTGFALAYQGNGLGTLPADLAGGALRLAPDGAIEALYGLDEMGQGLLTSIRGAVAQALGCAREDVRPVTGDTGAAPDSGSTTASRGTYVAWRVAELTAGPLAEALCAAAGESLGRDPASLLVVAGGIAERGSNSGDVLISFADLARALPPDELPFAATSFEFPKSDVFTGNARLIFAFGAVVARVAVSRITGQVRVLDLNQHTAAGPMLDLAAYLGQIEGGGIQALGFTLTEDAPMQDGRHLTSNLDTYLMPGIADVPEAMASFALEDLDPGDPHGPRGTGELGLAAVSPAIANAVADATGHWPAVAPFDPEWMLDRLGEAP</sequence>
<dbReference type="InterPro" id="IPR016166">
    <property type="entry name" value="FAD-bd_PCMH"/>
</dbReference>
<evidence type="ECO:0000313" key="11">
    <source>
        <dbReference type="Proteomes" id="UP000278398"/>
    </source>
</evidence>
<dbReference type="RefSeq" id="WP_126699320.1">
    <property type="nucleotide sequence ID" value="NZ_RWKW01000031.1"/>
</dbReference>
<dbReference type="Gene3D" id="3.30.465.10">
    <property type="match status" value="1"/>
</dbReference>
<accession>A0A429YZ79</accession>
<keyword evidence="11" id="KW-1185">Reference proteome</keyword>
<organism evidence="10 11">
    <name type="scientific">Aquibium carbonis</name>
    <dbReference type="NCBI Taxonomy" id="2495581"/>
    <lineage>
        <taxon>Bacteria</taxon>
        <taxon>Pseudomonadati</taxon>
        <taxon>Pseudomonadota</taxon>
        <taxon>Alphaproteobacteria</taxon>
        <taxon>Hyphomicrobiales</taxon>
        <taxon>Phyllobacteriaceae</taxon>
        <taxon>Aquibium</taxon>
    </lineage>
</organism>
<dbReference type="SUPFAM" id="SSF56003">
    <property type="entry name" value="Molybdenum cofactor-binding domain"/>
    <property type="match status" value="1"/>
</dbReference>
<dbReference type="GO" id="GO:0051537">
    <property type="term" value="F:2 iron, 2 sulfur cluster binding"/>
    <property type="evidence" value="ECO:0007669"/>
    <property type="project" value="UniProtKB-KW"/>
</dbReference>
<keyword evidence="5" id="KW-0274">FAD</keyword>
<dbReference type="Gene3D" id="3.30.365.10">
    <property type="entry name" value="Aldehyde oxidase/xanthine dehydrogenase, molybdopterin binding domain"/>
    <property type="match status" value="4"/>
</dbReference>
<evidence type="ECO:0000256" key="3">
    <source>
        <dbReference type="ARBA" id="ARBA00022714"/>
    </source>
</evidence>
<dbReference type="SUPFAM" id="SSF55447">
    <property type="entry name" value="CO dehydrogenase flavoprotein C-terminal domain-like"/>
    <property type="match status" value="1"/>
</dbReference>
<evidence type="ECO:0000256" key="4">
    <source>
        <dbReference type="ARBA" id="ARBA00022723"/>
    </source>
</evidence>
<dbReference type="InterPro" id="IPR046867">
    <property type="entry name" value="AldOxase/xan_DH_MoCoBD2"/>
</dbReference>
<dbReference type="GO" id="GO:0005506">
    <property type="term" value="F:iron ion binding"/>
    <property type="evidence" value="ECO:0007669"/>
    <property type="project" value="InterPro"/>
</dbReference>
<dbReference type="InterPro" id="IPR016208">
    <property type="entry name" value="Ald_Oxase/xanthine_DH-like"/>
</dbReference>
<comment type="caution">
    <text evidence="10">The sequence shown here is derived from an EMBL/GenBank/DDBJ whole genome shotgun (WGS) entry which is preliminary data.</text>
</comment>
<dbReference type="SMART" id="SM01092">
    <property type="entry name" value="CO_deh_flav_C"/>
    <property type="match status" value="1"/>
</dbReference>
<keyword evidence="4" id="KW-0479">Metal-binding</keyword>
<dbReference type="InterPro" id="IPR016169">
    <property type="entry name" value="FAD-bd_PCMH_sub2"/>
</dbReference>
<comment type="cofactor">
    <cofactor evidence="8">
        <name>[2Fe-2S] cluster</name>
        <dbReference type="ChEBI" id="CHEBI:190135"/>
    </cofactor>
</comment>
<evidence type="ECO:0000259" key="9">
    <source>
        <dbReference type="PROSITE" id="PS51387"/>
    </source>
</evidence>
<evidence type="ECO:0000256" key="6">
    <source>
        <dbReference type="ARBA" id="ARBA00023004"/>
    </source>
</evidence>
<evidence type="ECO:0000256" key="8">
    <source>
        <dbReference type="ARBA" id="ARBA00034078"/>
    </source>
</evidence>
<evidence type="ECO:0000256" key="7">
    <source>
        <dbReference type="ARBA" id="ARBA00023014"/>
    </source>
</evidence>
<comment type="cofactor">
    <cofactor evidence="1">
        <name>Mo-molybdopterin</name>
        <dbReference type="ChEBI" id="CHEBI:71302"/>
    </cofactor>
</comment>
<feature type="domain" description="FAD-binding PCMH-type" evidence="9">
    <location>
        <begin position="1"/>
        <end position="170"/>
    </location>
</feature>
<dbReference type="PANTHER" id="PTHR11908">
    <property type="entry name" value="XANTHINE DEHYDROGENASE"/>
    <property type="match status" value="1"/>
</dbReference>
<evidence type="ECO:0000313" key="10">
    <source>
        <dbReference type="EMBL" id="RST86776.1"/>
    </source>
</evidence>
<dbReference type="EMBL" id="RWKW01000031">
    <property type="protein sequence ID" value="RST86776.1"/>
    <property type="molecule type" value="Genomic_DNA"/>
</dbReference>
<dbReference type="Gene3D" id="3.30.390.50">
    <property type="entry name" value="CO dehydrogenase flavoprotein, C-terminal domain"/>
    <property type="match status" value="1"/>
</dbReference>
<dbReference type="InterPro" id="IPR037165">
    <property type="entry name" value="AldOxase/xan_DH_Mopterin-bd_sf"/>
</dbReference>
<dbReference type="InterPro" id="IPR036683">
    <property type="entry name" value="CO_DH_flav_C_dom_sf"/>
</dbReference>
<evidence type="ECO:0000256" key="2">
    <source>
        <dbReference type="ARBA" id="ARBA00022630"/>
    </source>
</evidence>
<evidence type="ECO:0000256" key="1">
    <source>
        <dbReference type="ARBA" id="ARBA00001924"/>
    </source>
</evidence>
<dbReference type="OrthoDB" id="9763985at2"/>
<dbReference type="PANTHER" id="PTHR11908:SF157">
    <property type="entry name" value="XANTHINE DEHYDROGENASE SUBUNIT D-RELATED"/>
    <property type="match status" value="1"/>
</dbReference>
<reference evidence="10 11" key="1">
    <citation type="submission" date="2018-12" db="EMBL/GenBank/DDBJ databases">
        <title>Mesorhizobium carbonis sp. nov., isolated from coal mine water.</title>
        <authorList>
            <person name="Xin W."/>
            <person name="Xu Z."/>
            <person name="Xiang F."/>
            <person name="Zhang J."/>
            <person name="Xi L."/>
            <person name="Liu J."/>
        </authorList>
    </citation>
    <scope>NUCLEOTIDE SEQUENCE [LARGE SCALE GENOMIC DNA]</scope>
    <source>
        <strain evidence="10 11">B2.3</strain>
    </source>
</reference>
<dbReference type="Pfam" id="PF01315">
    <property type="entry name" value="Ald_Xan_dh_C"/>
    <property type="match status" value="1"/>
</dbReference>
<dbReference type="InterPro" id="IPR036856">
    <property type="entry name" value="Ald_Oxase/Xan_DH_a/b_sf"/>
</dbReference>
<dbReference type="Pfam" id="PF00941">
    <property type="entry name" value="FAD_binding_5"/>
    <property type="match status" value="1"/>
</dbReference>
<dbReference type="Gene3D" id="3.90.1170.50">
    <property type="entry name" value="Aldehyde oxidase/xanthine dehydrogenase, a/b hammerhead"/>
    <property type="match status" value="1"/>
</dbReference>
<keyword evidence="6" id="KW-0408">Iron</keyword>
<dbReference type="Pfam" id="PF02738">
    <property type="entry name" value="MoCoBD_1"/>
    <property type="match status" value="1"/>
</dbReference>
<dbReference type="InterPro" id="IPR008274">
    <property type="entry name" value="AldOxase/xan_DH_MoCoBD1"/>
</dbReference>
<keyword evidence="7" id="KW-0411">Iron-sulfur</keyword>
<protein>
    <submittedName>
        <fullName evidence="10">Aldehyde oxidase</fullName>
    </submittedName>
</protein>
<dbReference type="PROSITE" id="PS51387">
    <property type="entry name" value="FAD_PCMH"/>
    <property type="match status" value="1"/>
</dbReference>
<keyword evidence="2" id="KW-0285">Flavoprotein</keyword>
<dbReference type="Pfam" id="PF20256">
    <property type="entry name" value="MoCoBD_2"/>
    <property type="match status" value="1"/>
</dbReference>
<dbReference type="Gene3D" id="3.30.43.10">
    <property type="entry name" value="Uridine Diphospho-n-acetylenolpyruvylglucosamine Reductase, domain 2"/>
    <property type="match status" value="1"/>
</dbReference>
<keyword evidence="3" id="KW-0001">2Fe-2S</keyword>
<name>A0A429YZ79_9HYPH</name>
<dbReference type="InterPro" id="IPR000674">
    <property type="entry name" value="Ald_Oxase/Xan_DH_a/b"/>
</dbReference>
<dbReference type="SUPFAM" id="SSF56176">
    <property type="entry name" value="FAD-binding/transporter-associated domain-like"/>
    <property type="match status" value="1"/>
</dbReference>
<proteinExistence type="predicted"/>
<dbReference type="GO" id="GO:0071949">
    <property type="term" value="F:FAD binding"/>
    <property type="evidence" value="ECO:0007669"/>
    <property type="project" value="InterPro"/>
</dbReference>
<evidence type="ECO:0000256" key="5">
    <source>
        <dbReference type="ARBA" id="ARBA00022827"/>
    </source>
</evidence>
<dbReference type="SUPFAM" id="SSF54665">
    <property type="entry name" value="CO dehydrogenase molybdoprotein N-domain-like"/>
    <property type="match status" value="1"/>
</dbReference>
<dbReference type="InterPro" id="IPR002346">
    <property type="entry name" value="Mopterin_DH_FAD-bd"/>
</dbReference>
<gene>
    <name evidence="10" type="ORF">EJC49_08700</name>
</gene>
<dbReference type="InterPro" id="IPR016167">
    <property type="entry name" value="FAD-bd_PCMH_sub1"/>
</dbReference>
<dbReference type="InterPro" id="IPR036318">
    <property type="entry name" value="FAD-bd_PCMH-like_sf"/>
</dbReference>
<dbReference type="Proteomes" id="UP000278398">
    <property type="component" value="Unassembled WGS sequence"/>
</dbReference>
<dbReference type="InterPro" id="IPR005107">
    <property type="entry name" value="CO_DH_flav_C"/>
</dbReference>
<dbReference type="AlphaFoldDB" id="A0A429YZ79"/>
<dbReference type="GO" id="GO:0016491">
    <property type="term" value="F:oxidoreductase activity"/>
    <property type="evidence" value="ECO:0007669"/>
    <property type="project" value="InterPro"/>
</dbReference>